<evidence type="ECO:0000256" key="1">
    <source>
        <dbReference type="SAM" id="MobiDB-lite"/>
    </source>
</evidence>
<reference evidence="2" key="1">
    <citation type="submission" date="2020-03" db="EMBL/GenBank/DDBJ databases">
        <authorList>
            <person name="Weist P."/>
        </authorList>
    </citation>
    <scope>NUCLEOTIDE SEQUENCE</scope>
</reference>
<proteinExistence type="predicted"/>
<feature type="compositionally biased region" description="Polar residues" evidence="1">
    <location>
        <begin position="60"/>
        <end position="70"/>
    </location>
</feature>
<feature type="region of interest" description="Disordered" evidence="1">
    <location>
        <begin position="100"/>
        <end position="129"/>
    </location>
</feature>
<dbReference type="EMBL" id="CADEAL010001410">
    <property type="protein sequence ID" value="CAB1432147.1"/>
    <property type="molecule type" value="Genomic_DNA"/>
</dbReference>
<evidence type="ECO:0000313" key="2">
    <source>
        <dbReference type="EMBL" id="CAB1432147.1"/>
    </source>
</evidence>
<dbReference type="Proteomes" id="UP001153269">
    <property type="component" value="Unassembled WGS sequence"/>
</dbReference>
<comment type="caution">
    <text evidence="2">The sequence shown here is derived from an EMBL/GenBank/DDBJ whole genome shotgun (WGS) entry which is preliminary data.</text>
</comment>
<dbReference type="AlphaFoldDB" id="A0A9N7UKT2"/>
<keyword evidence="3" id="KW-1185">Reference proteome</keyword>
<feature type="region of interest" description="Disordered" evidence="1">
    <location>
        <begin position="52"/>
        <end position="86"/>
    </location>
</feature>
<organism evidence="2 3">
    <name type="scientific">Pleuronectes platessa</name>
    <name type="common">European plaice</name>
    <dbReference type="NCBI Taxonomy" id="8262"/>
    <lineage>
        <taxon>Eukaryota</taxon>
        <taxon>Metazoa</taxon>
        <taxon>Chordata</taxon>
        <taxon>Craniata</taxon>
        <taxon>Vertebrata</taxon>
        <taxon>Euteleostomi</taxon>
        <taxon>Actinopterygii</taxon>
        <taxon>Neopterygii</taxon>
        <taxon>Teleostei</taxon>
        <taxon>Neoteleostei</taxon>
        <taxon>Acanthomorphata</taxon>
        <taxon>Carangaria</taxon>
        <taxon>Pleuronectiformes</taxon>
        <taxon>Pleuronectoidei</taxon>
        <taxon>Pleuronectidae</taxon>
        <taxon>Pleuronectes</taxon>
    </lineage>
</organism>
<gene>
    <name evidence="2" type="ORF">PLEPLA_LOCUS20204</name>
</gene>
<feature type="compositionally biased region" description="Basic and acidic residues" evidence="1">
    <location>
        <begin position="105"/>
        <end position="125"/>
    </location>
</feature>
<evidence type="ECO:0000313" key="3">
    <source>
        <dbReference type="Proteomes" id="UP001153269"/>
    </source>
</evidence>
<sequence>MERKASMVNNKKSMVIHAQRYAKEWWVSVGCQNKAMAQTQGAEVAVDTWQSREAEGYNRRNVNGQGQPNEDPTEKSEAAVCRRAKQQLQLAAPQPVTYAGSYTEFRPDSPDQVGDKQTPDDRGAEGRQTLRRGSWARLCDWGYAG</sequence>
<accession>A0A9N7UKT2</accession>
<name>A0A9N7UKT2_PLEPL</name>
<protein>
    <submittedName>
        <fullName evidence="2">Uncharacterized protein</fullName>
    </submittedName>
</protein>